<accession>A0ABP8FBV1</accession>
<comment type="caution">
    <text evidence="2">The sequence shown here is derived from an EMBL/GenBank/DDBJ whole genome shotgun (WGS) entry which is preliminary data.</text>
</comment>
<keyword evidence="3" id="KW-1185">Reference proteome</keyword>
<sequence length="54" mass="5920">MIVVQVGMGYLRPEAVSGKRIRQRGTDVRADLGTGDRTGKDGNSGKEHTAYEER</sequence>
<gene>
    <name evidence="2" type="ORF">GCM10023143_00750</name>
</gene>
<proteinExistence type="predicted"/>
<feature type="compositionally biased region" description="Basic and acidic residues" evidence="1">
    <location>
        <begin position="37"/>
        <end position="54"/>
    </location>
</feature>
<organism evidence="2 3">
    <name type="scientific">Compostibacter hankyongensis</name>
    <dbReference type="NCBI Taxonomy" id="1007089"/>
    <lineage>
        <taxon>Bacteria</taxon>
        <taxon>Pseudomonadati</taxon>
        <taxon>Bacteroidota</taxon>
        <taxon>Chitinophagia</taxon>
        <taxon>Chitinophagales</taxon>
        <taxon>Chitinophagaceae</taxon>
        <taxon>Compostibacter</taxon>
    </lineage>
</organism>
<feature type="region of interest" description="Disordered" evidence="1">
    <location>
        <begin position="18"/>
        <end position="54"/>
    </location>
</feature>
<reference evidence="3" key="1">
    <citation type="journal article" date="2019" name="Int. J. Syst. Evol. Microbiol.">
        <title>The Global Catalogue of Microorganisms (GCM) 10K type strain sequencing project: providing services to taxonomists for standard genome sequencing and annotation.</title>
        <authorList>
            <consortium name="The Broad Institute Genomics Platform"/>
            <consortium name="The Broad Institute Genome Sequencing Center for Infectious Disease"/>
            <person name="Wu L."/>
            <person name="Ma J."/>
        </authorList>
    </citation>
    <scope>NUCLEOTIDE SEQUENCE [LARGE SCALE GENOMIC DNA]</scope>
    <source>
        <strain evidence="3">JCM 17664</strain>
    </source>
</reference>
<dbReference type="EMBL" id="BAABFN010000001">
    <property type="protein sequence ID" value="GAA4300087.1"/>
    <property type="molecule type" value="Genomic_DNA"/>
</dbReference>
<dbReference type="Proteomes" id="UP001501207">
    <property type="component" value="Unassembled WGS sequence"/>
</dbReference>
<protein>
    <submittedName>
        <fullName evidence="2">Uncharacterized protein</fullName>
    </submittedName>
</protein>
<evidence type="ECO:0000313" key="2">
    <source>
        <dbReference type="EMBL" id="GAA4300087.1"/>
    </source>
</evidence>
<evidence type="ECO:0000256" key="1">
    <source>
        <dbReference type="SAM" id="MobiDB-lite"/>
    </source>
</evidence>
<evidence type="ECO:0000313" key="3">
    <source>
        <dbReference type="Proteomes" id="UP001501207"/>
    </source>
</evidence>
<name>A0ABP8FBV1_9BACT</name>